<dbReference type="AlphaFoldDB" id="A0A4R6FUF6"/>
<feature type="transmembrane region" description="Helical" evidence="6">
    <location>
        <begin position="62"/>
        <end position="88"/>
    </location>
</feature>
<keyword evidence="2 5" id="KW-0812">Transmembrane</keyword>
<evidence type="ECO:0000313" key="8">
    <source>
        <dbReference type="EMBL" id="TDN85347.1"/>
    </source>
</evidence>
<dbReference type="EMBL" id="SNWD01000002">
    <property type="protein sequence ID" value="TDN85347.1"/>
    <property type="molecule type" value="Genomic_DNA"/>
</dbReference>
<dbReference type="Pfam" id="PF00361">
    <property type="entry name" value="Proton_antipo_M"/>
    <property type="match status" value="1"/>
</dbReference>
<feature type="transmembrane region" description="Helical" evidence="6">
    <location>
        <begin position="6"/>
        <end position="22"/>
    </location>
</feature>
<dbReference type="InterPro" id="IPR001750">
    <property type="entry name" value="ND/Mrp_TM"/>
</dbReference>
<gene>
    <name evidence="8" type="ORF">EV664_10252</name>
</gene>
<evidence type="ECO:0000256" key="3">
    <source>
        <dbReference type="ARBA" id="ARBA00022989"/>
    </source>
</evidence>
<evidence type="ECO:0000256" key="1">
    <source>
        <dbReference type="ARBA" id="ARBA00004127"/>
    </source>
</evidence>
<feature type="transmembrane region" description="Helical" evidence="6">
    <location>
        <begin position="163"/>
        <end position="181"/>
    </location>
</feature>
<comment type="caution">
    <text evidence="8">The sequence shown here is derived from an EMBL/GenBank/DDBJ whole genome shotgun (WGS) entry which is preliminary data.</text>
</comment>
<dbReference type="PANTHER" id="PTHR42829:SF2">
    <property type="entry name" value="NADH-UBIQUINONE OXIDOREDUCTASE CHAIN 5"/>
    <property type="match status" value="1"/>
</dbReference>
<dbReference type="Proteomes" id="UP000295493">
    <property type="component" value="Unassembled WGS sequence"/>
</dbReference>
<dbReference type="GO" id="GO:0003954">
    <property type="term" value="F:NADH dehydrogenase activity"/>
    <property type="evidence" value="ECO:0007669"/>
    <property type="project" value="TreeGrafter"/>
</dbReference>
<comment type="subcellular location">
    <subcellularLocation>
        <location evidence="1">Endomembrane system</location>
        <topology evidence="1">Multi-pass membrane protein</topology>
    </subcellularLocation>
    <subcellularLocation>
        <location evidence="5">Membrane</location>
        <topology evidence="5">Multi-pass membrane protein</topology>
    </subcellularLocation>
</comment>
<reference evidence="8 9" key="1">
    <citation type="submission" date="2019-03" db="EMBL/GenBank/DDBJ databases">
        <title>Genomic Encyclopedia of Type Strains, Phase IV (KMG-IV): sequencing the most valuable type-strain genomes for metagenomic binning, comparative biology and taxonomic classification.</title>
        <authorList>
            <person name="Goeker M."/>
        </authorList>
    </citation>
    <scope>NUCLEOTIDE SEQUENCE [LARGE SCALE GENOMIC DNA]</scope>
    <source>
        <strain evidence="8 9">DSM 25059</strain>
    </source>
</reference>
<accession>A0A4R6FUF6</accession>
<evidence type="ECO:0000256" key="6">
    <source>
        <dbReference type="SAM" id="Phobius"/>
    </source>
</evidence>
<dbReference type="GO" id="GO:0015990">
    <property type="term" value="P:electron transport coupled proton transport"/>
    <property type="evidence" value="ECO:0007669"/>
    <property type="project" value="TreeGrafter"/>
</dbReference>
<evidence type="ECO:0000313" key="9">
    <source>
        <dbReference type="Proteomes" id="UP000295493"/>
    </source>
</evidence>
<dbReference type="GO" id="GO:0012505">
    <property type="term" value="C:endomembrane system"/>
    <property type="evidence" value="ECO:0007669"/>
    <property type="project" value="UniProtKB-SubCell"/>
</dbReference>
<feature type="transmembrane region" description="Helical" evidence="6">
    <location>
        <begin position="100"/>
        <end position="118"/>
    </location>
</feature>
<evidence type="ECO:0000256" key="4">
    <source>
        <dbReference type="ARBA" id="ARBA00023136"/>
    </source>
</evidence>
<dbReference type="InterPro" id="IPR003945">
    <property type="entry name" value="NU5C-like"/>
</dbReference>
<dbReference type="OrthoDB" id="9811798at2"/>
<feature type="transmembrane region" description="Helical" evidence="6">
    <location>
        <begin position="259"/>
        <end position="281"/>
    </location>
</feature>
<dbReference type="PRINTS" id="PR01434">
    <property type="entry name" value="NADHDHGNASE5"/>
</dbReference>
<feature type="transmembrane region" description="Helical" evidence="6">
    <location>
        <begin position="582"/>
        <end position="600"/>
    </location>
</feature>
<feature type="transmembrane region" description="Helical" evidence="6">
    <location>
        <begin position="465"/>
        <end position="483"/>
    </location>
</feature>
<keyword evidence="4 6" id="KW-0472">Membrane</keyword>
<feature type="transmembrane region" description="Helical" evidence="6">
    <location>
        <begin position="428"/>
        <end position="445"/>
    </location>
</feature>
<feature type="transmembrane region" description="Helical" evidence="6">
    <location>
        <begin position="385"/>
        <end position="407"/>
    </location>
</feature>
<keyword evidence="8" id="KW-0830">Ubiquinone</keyword>
<dbReference type="PANTHER" id="PTHR42829">
    <property type="entry name" value="NADH-UBIQUINONE OXIDOREDUCTASE CHAIN 5"/>
    <property type="match status" value="1"/>
</dbReference>
<dbReference type="GO" id="GO:0042773">
    <property type="term" value="P:ATP synthesis coupled electron transport"/>
    <property type="evidence" value="ECO:0007669"/>
    <property type="project" value="InterPro"/>
</dbReference>
<dbReference type="RefSeq" id="WP_133494303.1">
    <property type="nucleotide sequence ID" value="NZ_BMLU01000002.1"/>
</dbReference>
<feature type="transmembrane region" description="Helical" evidence="6">
    <location>
        <begin position="187"/>
        <end position="205"/>
    </location>
</feature>
<name>A0A4R6FUF6_9SPHN</name>
<keyword evidence="9" id="KW-1185">Reference proteome</keyword>
<dbReference type="GO" id="GO:0008137">
    <property type="term" value="F:NADH dehydrogenase (ubiquinone) activity"/>
    <property type="evidence" value="ECO:0007669"/>
    <property type="project" value="InterPro"/>
</dbReference>
<evidence type="ECO:0000256" key="2">
    <source>
        <dbReference type="ARBA" id="ARBA00022692"/>
    </source>
</evidence>
<feature type="transmembrane region" description="Helical" evidence="6">
    <location>
        <begin position="29"/>
        <end position="50"/>
    </location>
</feature>
<feature type="domain" description="NADH:quinone oxidoreductase/Mrp antiporter transmembrane" evidence="7">
    <location>
        <begin position="117"/>
        <end position="395"/>
    </location>
</feature>
<sequence length="601" mass="62204">MLWLPALVPIIGAAAIFAWPSERRMGLGAAGVLVLTATLALAVLAATQGWSEALEWGGPLRLIAVLTPLSSIVAILVPGVALAVVLYAAAHEAERGLRRLLALMVAFAGAMELLVIAGDFVTLLLGWELVGACSWALIGHRWRDADVPASANYAFVVTRFGDLGLFLAGMACFAATGRFAFSSLAVMHGPALGVVAAGLLLSAAAKSGQVPFAPWLFRAMAGPTSVSALLHAATMVAAGAFLLARLWEPLHAVDWFGPATIAIGLATALAGGIVGFAQFHAKKLLAASTSAHFGLMFVAVGAGFPGVAVLHLVAHAAFKAPLFLSAGVAEHAVGSYDLRRMRLGRVVPWTAAVALVAGLALAGLPPLGGGWTKDAIVSAAEARQGLPLALAVILAGGLSAAYAARFVTLGFGLGEKHQLTSPRAAERVGLGLFAVATLALSLLWLPGVEAATARLLAADFPERSGTGLLLSLAFVVTGLVVGVRGVRIEFPGWIAEWFGLPLLIDRLVVRPAVRFAESLAGVDDRLIDWGVAWTSRLAGVIARLGDNVGERLADLLPHGSARAVSMTGLKSMKLQTGLSHHYYLLIAGGGAGMLLLLFLWR</sequence>
<feature type="transmembrane region" description="Helical" evidence="6">
    <location>
        <begin position="346"/>
        <end position="365"/>
    </location>
</feature>
<feature type="transmembrane region" description="Helical" evidence="6">
    <location>
        <begin position="293"/>
        <end position="314"/>
    </location>
</feature>
<feature type="transmembrane region" description="Helical" evidence="6">
    <location>
        <begin position="226"/>
        <end position="247"/>
    </location>
</feature>
<evidence type="ECO:0000256" key="5">
    <source>
        <dbReference type="RuleBase" id="RU000320"/>
    </source>
</evidence>
<keyword evidence="3 6" id="KW-1133">Transmembrane helix</keyword>
<proteinExistence type="predicted"/>
<evidence type="ECO:0000259" key="7">
    <source>
        <dbReference type="Pfam" id="PF00361"/>
    </source>
</evidence>
<organism evidence="8 9">
    <name type="scientific">Stakelama pacifica</name>
    <dbReference type="NCBI Taxonomy" id="517720"/>
    <lineage>
        <taxon>Bacteria</taxon>
        <taxon>Pseudomonadati</taxon>
        <taxon>Pseudomonadota</taxon>
        <taxon>Alphaproteobacteria</taxon>
        <taxon>Sphingomonadales</taxon>
        <taxon>Sphingomonadaceae</taxon>
        <taxon>Stakelama</taxon>
    </lineage>
</organism>
<dbReference type="GO" id="GO:0016020">
    <property type="term" value="C:membrane"/>
    <property type="evidence" value="ECO:0007669"/>
    <property type="project" value="UniProtKB-SubCell"/>
</dbReference>
<protein>
    <submittedName>
        <fullName evidence="8">NADH:ubiquinone oxidoreductase subunit 5 (Subunit L)/multisubunit Na+/H+ antiporter MnhA subunit</fullName>
    </submittedName>
</protein>